<feature type="transmembrane region" description="Helical" evidence="6">
    <location>
        <begin position="12"/>
        <end position="35"/>
    </location>
</feature>
<feature type="transmembrane region" description="Helical" evidence="6">
    <location>
        <begin position="83"/>
        <end position="100"/>
    </location>
</feature>
<reference evidence="7 8" key="1">
    <citation type="submission" date="2015-08" db="EMBL/GenBank/DDBJ databases">
        <title>Draft Genome Sequence of Pseudoalteromonas porphyrae UCD-SED14.</title>
        <authorList>
            <person name="Coil D.A."/>
            <person name="Jospin G."/>
            <person name="Lee R.D."/>
            <person name="Eisen J.A."/>
        </authorList>
    </citation>
    <scope>NUCLEOTIDE SEQUENCE [LARGE SCALE GENOMIC DNA]</scope>
    <source>
        <strain evidence="7 8">UCD-SED14</strain>
    </source>
</reference>
<dbReference type="GO" id="GO:0005886">
    <property type="term" value="C:plasma membrane"/>
    <property type="evidence" value="ECO:0007669"/>
    <property type="project" value="UniProtKB-SubCell"/>
</dbReference>
<dbReference type="Pfam" id="PF03899">
    <property type="entry name" value="ATP-synt_I"/>
    <property type="match status" value="1"/>
</dbReference>
<evidence type="ECO:0000256" key="5">
    <source>
        <dbReference type="ARBA" id="ARBA00023136"/>
    </source>
</evidence>
<accession>A0A0N1ECS2</accession>
<dbReference type="PATRIC" id="fig|187330.3.peg.2468"/>
<dbReference type="EMBL" id="LHPH01000029">
    <property type="protein sequence ID" value="KPH57030.1"/>
    <property type="molecule type" value="Genomic_DNA"/>
</dbReference>
<dbReference type="OrthoDB" id="5702716at2"/>
<name>A0A0N1ECS2_9GAMM</name>
<comment type="subcellular location">
    <subcellularLocation>
        <location evidence="1">Cell membrane</location>
        <topology evidence="1">Multi-pass membrane protein</topology>
    </subcellularLocation>
</comment>
<evidence type="ECO:0000256" key="2">
    <source>
        <dbReference type="ARBA" id="ARBA00022475"/>
    </source>
</evidence>
<dbReference type="AlphaFoldDB" id="A0A0N1ECS2"/>
<dbReference type="Proteomes" id="UP000037848">
    <property type="component" value="Unassembled WGS sequence"/>
</dbReference>
<dbReference type="STRING" id="187330.AMS58_19075"/>
<feature type="transmembrane region" description="Helical" evidence="6">
    <location>
        <begin position="41"/>
        <end position="62"/>
    </location>
</feature>
<keyword evidence="3 6" id="KW-0812">Transmembrane</keyword>
<evidence type="ECO:0000256" key="6">
    <source>
        <dbReference type="SAM" id="Phobius"/>
    </source>
</evidence>
<keyword evidence="2" id="KW-1003">Cell membrane</keyword>
<evidence type="ECO:0000313" key="7">
    <source>
        <dbReference type="EMBL" id="KPH57030.1"/>
    </source>
</evidence>
<gene>
    <name evidence="7" type="ORF">ADS77_19045</name>
</gene>
<dbReference type="InterPro" id="IPR005598">
    <property type="entry name" value="ATP_synth_I"/>
</dbReference>
<keyword evidence="8" id="KW-1185">Reference proteome</keyword>
<keyword evidence="5 6" id="KW-0472">Membrane</keyword>
<feature type="transmembrane region" description="Helical" evidence="6">
    <location>
        <begin position="106"/>
        <end position="124"/>
    </location>
</feature>
<proteinExistence type="predicted"/>
<evidence type="ECO:0000256" key="1">
    <source>
        <dbReference type="ARBA" id="ARBA00004651"/>
    </source>
</evidence>
<evidence type="ECO:0000256" key="4">
    <source>
        <dbReference type="ARBA" id="ARBA00022989"/>
    </source>
</evidence>
<keyword evidence="4 6" id="KW-1133">Transmembrane helix</keyword>
<organism evidence="7 8">
    <name type="scientific">Pseudoalteromonas porphyrae</name>
    <dbReference type="NCBI Taxonomy" id="187330"/>
    <lineage>
        <taxon>Bacteria</taxon>
        <taxon>Pseudomonadati</taxon>
        <taxon>Pseudomonadota</taxon>
        <taxon>Gammaproteobacteria</taxon>
        <taxon>Alteromonadales</taxon>
        <taxon>Pseudoalteromonadaceae</taxon>
        <taxon>Pseudoalteromonas</taxon>
    </lineage>
</organism>
<protein>
    <submittedName>
        <fullName evidence="7">ATP synthase F0F1</fullName>
    </submittedName>
</protein>
<evidence type="ECO:0000256" key="3">
    <source>
        <dbReference type="ARBA" id="ARBA00022692"/>
    </source>
</evidence>
<comment type="caution">
    <text evidence="7">The sequence shown here is derived from an EMBL/GenBank/DDBJ whole genome shotgun (WGS) entry which is preliminary data.</text>
</comment>
<sequence length="126" mass="13573">MNNKLAAPYQLAAFKLICLQGSVALVAAIIVFLGWGVSAGLSALAGGVVAVLPHCVFAVYAFRYMGASRANQAYTSLKRGNGLKFMLTIILFALVLKHFPVILLPFFSSYVLALFTGLFAPVFFKH</sequence>
<evidence type="ECO:0000313" key="8">
    <source>
        <dbReference type="Proteomes" id="UP000037848"/>
    </source>
</evidence>
<dbReference type="RefSeq" id="WP_054206602.1">
    <property type="nucleotide sequence ID" value="NZ_LHPH01000029.1"/>
</dbReference>